<dbReference type="PANTHER" id="PTHR21559:SF21">
    <property type="entry name" value="DYSTROGLYCAN 1"/>
    <property type="match status" value="1"/>
</dbReference>
<dbReference type="EMBL" id="PXOH01000048">
    <property type="protein sequence ID" value="PSF31178.1"/>
    <property type="molecule type" value="Genomic_DNA"/>
</dbReference>
<keyword evidence="3" id="KW-1185">Reference proteome</keyword>
<dbReference type="Proteomes" id="UP000239001">
    <property type="component" value="Unassembled WGS sequence"/>
</dbReference>
<evidence type="ECO:0000313" key="2">
    <source>
        <dbReference type="EMBL" id="PSF31178.1"/>
    </source>
</evidence>
<feature type="domain" description="Dystroglycan-type cadherin-like" evidence="1">
    <location>
        <begin position="488"/>
        <end position="588"/>
    </location>
</feature>
<dbReference type="InterPro" id="IPR006644">
    <property type="entry name" value="Cadg"/>
</dbReference>
<dbReference type="GO" id="GO:0005509">
    <property type="term" value="F:calcium ion binding"/>
    <property type="evidence" value="ECO:0007669"/>
    <property type="project" value="InterPro"/>
</dbReference>
<comment type="caution">
    <text evidence="2">The sequence shown here is derived from an EMBL/GenBank/DDBJ whole genome shotgun (WGS) entry which is preliminary data.</text>
</comment>
<dbReference type="Gene3D" id="2.60.40.10">
    <property type="entry name" value="Immunoglobulins"/>
    <property type="match status" value="4"/>
</dbReference>
<dbReference type="OrthoDB" id="499945at2"/>
<feature type="domain" description="Dystroglycan-type cadherin-like" evidence="1">
    <location>
        <begin position="285"/>
        <end position="385"/>
    </location>
</feature>
<gene>
    <name evidence="2" type="ORF">C7H19_23250</name>
</gene>
<proteinExistence type="predicted"/>
<accession>A0A2T1LRC2</accession>
<dbReference type="RefSeq" id="WP_106459297.1">
    <property type="nucleotide sequence ID" value="NZ_PXOH01000048.1"/>
</dbReference>
<dbReference type="AlphaFoldDB" id="A0A2T1LRC2"/>
<dbReference type="GO" id="GO:0043236">
    <property type="term" value="F:laminin binding"/>
    <property type="evidence" value="ECO:0007669"/>
    <property type="project" value="TreeGrafter"/>
</dbReference>
<evidence type="ECO:0000313" key="3">
    <source>
        <dbReference type="Proteomes" id="UP000239001"/>
    </source>
</evidence>
<protein>
    <recommendedName>
        <fullName evidence="1">Dystroglycan-type cadherin-like domain-containing protein</fullName>
    </recommendedName>
</protein>
<name>A0A2T1LRC2_9CHRO</name>
<organism evidence="2 3">
    <name type="scientific">Aphanothece hegewaldii CCALA 016</name>
    <dbReference type="NCBI Taxonomy" id="2107694"/>
    <lineage>
        <taxon>Bacteria</taxon>
        <taxon>Bacillati</taxon>
        <taxon>Cyanobacteriota</taxon>
        <taxon>Cyanophyceae</taxon>
        <taxon>Oscillatoriophycideae</taxon>
        <taxon>Chroococcales</taxon>
        <taxon>Aphanothecaceae</taxon>
        <taxon>Aphanothece</taxon>
    </lineage>
</organism>
<sequence>MTTALVNNPITTEVQSATVTWIGTSGDWYNAANWSTGTVPTINDIVTIGNSTKGTTYEITFSNGNPAYGGLNLLASNGGILKLTGLTNYQGSSLSDIKIEATGQGSLIDLSDVTTLKGGTLNTLKINALQGGEVNLSELTKITGGTTEVVADGTLSTINLVKLTEFIDDDFDRSLLKTRNAGFINLAAVTKLQDVDLSSENSVLYLESLTTYDGDNLVEALNGGQISLINLNTVTGQILPVLAAGTNSRIVISEQLEENKYLIQERPGGDVIISNNSSALNYSPFVRSPIATQTTNEDQAFNFTIPATTFVDLDPSDILIYTATLTNGSALPSWLSFSAVTRTFSGTPNNDQIGTLDLTVKVTDKKNATASSRFNLNVVNVNDAPVVLNPLPEQSIFGEANFTYTFAENTFGDVDAGDMLTYSATLESGADLPSWLSFDAATRTFSGTPTNADAGTINVSVKATDKASASVTDTFAITIVDLTNKSPVVDIPLVAQSTLEDQLFTFQVPTTTFSDPNAGDVLTYSATLADGTPLPSWLTFDLASDTFSGTPSNENVGVSAIAVIATDPQGLSVTSVFNLTVNNVNDSPTLNTPISNQDAIINRSFSYVVPNNTFTDVDLGDSLTYSATKADGTPIPAWLTFDPLTLTFSGIAPVADYGTLGISVTASDTSSASVSSTFELNIDIDAAQYGASYNDLIDAFGDNLTAFSQHYRDFGRTEGRNPDIFEEYRYVASNPELIPVIGTNSEAAAVNYITEGYAAGKQKDTFDSYRYLAGYDDLLDFYNQDAVGATVHYITYGAPNSVPPAPFQPENRDPLKFKSDIYIASYGDLIEAVEPISDYSEKLKFAGEHYVLHGIGEGRDREKFDPTSYLALRPDVAQDPFYGSDPTRHYIEHGYFESKLV</sequence>
<dbReference type="InterPro" id="IPR013783">
    <property type="entry name" value="Ig-like_fold"/>
</dbReference>
<evidence type="ECO:0000259" key="1">
    <source>
        <dbReference type="SMART" id="SM00736"/>
    </source>
</evidence>
<dbReference type="GO" id="GO:0016011">
    <property type="term" value="C:dystroglycan complex"/>
    <property type="evidence" value="ECO:0007669"/>
    <property type="project" value="TreeGrafter"/>
</dbReference>
<dbReference type="SUPFAM" id="SSF49313">
    <property type="entry name" value="Cadherin-like"/>
    <property type="match status" value="4"/>
</dbReference>
<feature type="domain" description="Dystroglycan-type cadherin-like" evidence="1">
    <location>
        <begin position="386"/>
        <end position="487"/>
    </location>
</feature>
<reference evidence="2 3" key="2">
    <citation type="submission" date="2018-03" db="EMBL/GenBank/DDBJ databases">
        <authorList>
            <person name="Keele B.F."/>
        </authorList>
    </citation>
    <scope>NUCLEOTIDE SEQUENCE [LARGE SCALE GENOMIC DNA]</scope>
    <source>
        <strain evidence="2 3">CCALA 016</strain>
    </source>
</reference>
<dbReference type="Pfam" id="PF05345">
    <property type="entry name" value="He_PIG"/>
    <property type="match status" value="4"/>
</dbReference>
<dbReference type="InterPro" id="IPR015919">
    <property type="entry name" value="Cadherin-like_sf"/>
</dbReference>
<dbReference type="PANTHER" id="PTHR21559">
    <property type="entry name" value="DYSTROGLYCAN-RELATED"/>
    <property type="match status" value="1"/>
</dbReference>
<dbReference type="SMART" id="SM00736">
    <property type="entry name" value="CADG"/>
    <property type="match status" value="4"/>
</dbReference>
<feature type="domain" description="Dystroglycan-type cadherin-like" evidence="1">
    <location>
        <begin position="589"/>
        <end position="688"/>
    </location>
</feature>
<reference evidence="2 3" key="1">
    <citation type="submission" date="2018-03" db="EMBL/GenBank/DDBJ databases">
        <title>The ancient ancestry and fast evolution of plastids.</title>
        <authorList>
            <person name="Moore K.R."/>
            <person name="Magnabosco C."/>
            <person name="Momper L."/>
            <person name="Gold D.A."/>
            <person name="Bosak T."/>
            <person name="Fournier G.P."/>
        </authorList>
    </citation>
    <scope>NUCLEOTIDE SEQUENCE [LARGE SCALE GENOMIC DNA]</scope>
    <source>
        <strain evidence="2 3">CCALA 016</strain>
    </source>
</reference>